<protein>
    <submittedName>
        <fullName evidence="1">Uncharacterized protein</fullName>
    </submittedName>
</protein>
<sequence length="244" mass="27365">MFKFLNYGPGNRRKVGNGGYQVVHDSADLLVKTRGKEYRIVYALLYYSALLERPPEPSLKPPSIQTKYLDLLLLLRSAPPTAPNTLIIFLTAVFTQSEVPVEEEATRYARNALSWRSRGVWGNVRLDGLAGCHSLCFVTVSAFSLSSLCTASSSAASRLFLERHVHLSINVHVEQSSDDDYEYLDLRHTMTTSTSPRARRRHQRRPLTVCRPPFNTMVLQRSQGLLSLRSTRNADSIIGAVALD</sequence>
<dbReference type="AlphaFoldDB" id="A0A8H6HC70"/>
<organism evidence="1 2">
    <name type="scientific">Ephemerocybe angulata</name>
    <dbReference type="NCBI Taxonomy" id="980116"/>
    <lineage>
        <taxon>Eukaryota</taxon>
        <taxon>Fungi</taxon>
        <taxon>Dikarya</taxon>
        <taxon>Basidiomycota</taxon>
        <taxon>Agaricomycotina</taxon>
        <taxon>Agaricomycetes</taxon>
        <taxon>Agaricomycetidae</taxon>
        <taxon>Agaricales</taxon>
        <taxon>Agaricineae</taxon>
        <taxon>Psathyrellaceae</taxon>
        <taxon>Ephemerocybe</taxon>
    </lineage>
</organism>
<evidence type="ECO:0000313" key="2">
    <source>
        <dbReference type="Proteomes" id="UP000521943"/>
    </source>
</evidence>
<evidence type="ECO:0000313" key="1">
    <source>
        <dbReference type="EMBL" id="KAF6743770.1"/>
    </source>
</evidence>
<dbReference type="EMBL" id="JACGCI010000136">
    <property type="protein sequence ID" value="KAF6743770.1"/>
    <property type="molecule type" value="Genomic_DNA"/>
</dbReference>
<reference evidence="1 2" key="1">
    <citation type="submission" date="2020-07" db="EMBL/GenBank/DDBJ databases">
        <title>Comparative genomics of pyrophilous fungi reveals a link between fire events and developmental genes.</title>
        <authorList>
            <consortium name="DOE Joint Genome Institute"/>
            <person name="Steindorff A.S."/>
            <person name="Carver A."/>
            <person name="Calhoun S."/>
            <person name="Stillman K."/>
            <person name="Liu H."/>
            <person name="Lipzen A."/>
            <person name="Pangilinan J."/>
            <person name="Labutti K."/>
            <person name="Bruns T.D."/>
            <person name="Grigoriev I.V."/>
        </authorList>
    </citation>
    <scope>NUCLEOTIDE SEQUENCE [LARGE SCALE GENOMIC DNA]</scope>
    <source>
        <strain evidence="1 2">CBS 144469</strain>
    </source>
</reference>
<comment type="caution">
    <text evidence="1">The sequence shown here is derived from an EMBL/GenBank/DDBJ whole genome shotgun (WGS) entry which is preliminary data.</text>
</comment>
<name>A0A8H6HC70_9AGAR</name>
<dbReference type="Proteomes" id="UP000521943">
    <property type="component" value="Unassembled WGS sequence"/>
</dbReference>
<accession>A0A8H6HC70</accession>
<gene>
    <name evidence="1" type="ORF">DFP72DRAFT_858411</name>
</gene>
<proteinExistence type="predicted"/>
<keyword evidence="2" id="KW-1185">Reference proteome</keyword>